<dbReference type="GO" id="GO:0005829">
    <property type="term" value="C:cytosol"/>
    <property type="evidence" value="ECO:0007669"/>
    <property type="project" value="TreeGrafter"/>
</dbReference>
<dbReference type="InterPro" id="IPR023213">
    <property type="entry name" value="CAT-like_dom_sf"/>
</dbReference>
<evidence type="ECO:0000256" key="11">
    <source>
        <dbReference type="RuleBase" id="RU361138"/>
    </source>
</evidence>
<keyword evidence="16" id="KW-1185">Reference proteome</keyword>
<evidence type="ECO:0000313" key="16">
    <source>
        <dbReference type="Proteomes" id="UP000270856"/>
    </source>
</evidence>
<comment type="similarity">
    <text evidence="3 11">Belongs to the 2-oxoacid dehydrogenase family.</text>
</comment>
<comment type="function">
    <text evidence="1 11">E2 component of the 2-oxoglutarate dehydrogenase (OGDH) complex which catalyzes the second step in the conversion of 2-oxoglutarate to succinyl-CoA and CO(2).</text>
</comment>
<dbReference type="GO" id="GO:0033512">
    <property type="term" value="P:L-lysine catabolic process to acetyl-CoA via saccharopine"/>
    <property type="evidence" value="ECO:0007669"/>
    <property type="project" value="UniProtKB-UniRule"/>
</dbReference>
<dbReference type="InterPro" id="IPR036625">
    <property type="entry name" value="E3-bd_dom_sf"/>
</dbReference>
<comment type="cofactor">
    <cofactor evidence="11">
        <name>(R)-lipoate</name>
        <dbReference type="ChEBI" id="CHEBI:83088"/>
    </cofactor>
    <text evidence="11">Binds 1 lipoyl cofactor covalently.</text>
</comment>
<dbReference type="GO" id="GO:0004149">
    <property type="term" value="F:dihydrolipoyllysine-residue succinyltransferase activity"/>
    <property type="evidence" value="ECO:0007669"/>
    <property type="project" value="UniProtKB-UniRule"/>
</dbReference>
<dbReference type="PANTHER" id="PTHR43416:SF5">
    <property type="entry name" value="DIHYDROLIPOYLLYSINE-RESIDUE SUCCINYLTRANSFERASE COMPONENT OF 2-OXOGLUTARATE DEHYDROGENASE COMPLEX, MITOCHONDRIAL"/>
    <property type="match status" value="1"/>
</dbReference>
<dbReference type="Gene3D" id="2.40.50.100">
    <property type="match status" value="1"/>
</dbReference>
<feature type="compositionally biased region" description="Basic and acidic residues" evidence="12">
    <location>
        <begin position="90"/>
        <end position="100"/>
    </location>
</feature>
<evidence type="ECO:0000256" key="3">
    <source>
        <dbReference type="ARBA" id="ARBA00007317"/>
    </source>
</evidence>
<dbReference type="GO" id="GO:0045252">
    <property type="term" value="C:oxoglutarate dehydrogenase complex"/>
    <property type="evidence" value="ECO:0007669"/>
    <property type="project" value="UniProtKB-UniRule"/>
</dbReference>
<dbReference type="SUPFAM" id="SSF47005">
    <property type="entry name" value="Peripheral subunit-binding domain of 2-oxo acid dehydrogenase complex"/>
    <property type="match status" value="1"/>
</dbReference>
<reference evidence="15 16" key="1">
    <citation type="submission" date="2018-11" db="EMBL/GenBank/DDBJ databases">
        <title>Aureibaculum marinum gen. nov., sp. nov., a member of the family Flavobacteriaceae isolated from the Bohai Sea.</title>
        <authorList>
            <person name="Ji X."/>
        </authorList>
    </citation>
    <scope>NUCLEOTIDE SEQUENCE [LARGE SCALE GENOMIC DNA]</scope>
    <source>
        <strain evidence="15 16">BH-SD17</strain>
    </source>
</reference>
<evidence type="ECO:0000256" key="5">
    <source>
        <dbReference type="ARBA" id="ARBA00019511"/>
    </source>
</evidence>
<dbReference type="AlphaFoldDB" id="A0A3N4NTH3"/>
<evidence type="ECO:0000313" key="15">
    <source>
        <dbReference type="EMBL" id="RPD99651.1"/>
    </source>
</evidence>
<feature type="region of interest" description="Disordered" evidence="12">
    <location>
        <begin position="150"/>
        <end position="171"/>
    </location>
</feature>
<gene>
    <name evidence="15" type="primary">odhB</name>
    <name evidence="15" type="ORF">EGM88_03655</name>
</gene>
<sequence length="404" mass="43622">MILEMKVPSPGESITEVEIATWLVEDGDYVEKDQAIAEVDSDKATLELPAEESGIITLKAEEGDAVAVGAVVCLIDTSAKKPDGASPQKEAAKEEPAKKVEKTVEIEKKETYASGAASPAAKKILAEKGISATSIKGTGKDGRITKDDAIKATPSMGSPSTGGVRGSERKKLSMLRRKVAERLVSVKNETAMLTTFNEVDMKPIFDLRNEYKEAFKERHGVGLGFMSFFTKAVVRALQLYPDVNSMIDGDYKVSYDFQDISIAVSGPKGLMVPVIRNAENLTFRGVEAEVKRLAIRAREGEITVDEMTGGTFTITNGGVFGSMLSTPIINPPQSAILGMHNIVERPVAINGAVTIRPIMYVALSYDHRIIDGRESVGFLVAVKEALENPVELLMDGNPKKALEM</sequence>
<protein>
    <recommendedName>
        <fullName evidence="5 11">Dihydrolipoyllysine-residue succinyltransferase component of 2-oxoglutarate dehydrogenase complex</fullName>
        <ecNumber evidence="4 11">2.3.1.61</ecNumber>
    </recommendedName>
    <alternativeName>
        <fullName evidence="11">2-oxoglutarate dehydrogenase complex component E2</fullName>
    </alternativeName>
</protein>
<dbReference type="Gene3D" id="3.30.559.10">
    <property type="entry name" value="Chloramphenicol acetyltransferase-like domain"/>
    <property type="match status" value="1"/>
</dbReference>
<evidence type="ECO:0000256" key="12">
    <source>
        <dbReference type="SAM" id="MobiDB-lite"/>
    </source>
</evidence>
<dbReference type="Proteomes" id="UP000270856">
    <property type="component" value="Unassembled WGS sequence"/>
</dbReference>
<dbReference type="InterPro" id="IPR004167">
    <property type="entry name" value="PSBD"/>
</dbReference>
<dbReference type="InterPro" id="IPR050537">
    <property type="entry name" value="2-oxoacid_dehydrogenase"/>
</dbReference>
<evidence type="ECO:0000259" key="14">
    <source>
        <dbReference type="PROSITE" id="PS51826"/>
    </source>
</evidence>
<dbReference type="CDD" id="cd06849">
    <property type="entry name" value="lipoyl_domain"/>
    <property type="match status" value="1"/>
</dbReference>
<dbReference type="NCBIfam" id="TIGR01347">
    <property type="entry name" value="sucB"/>
    <property type="match status" value="1"/>
</dbReference>
<comment type="catalytic activity">
    <reaction evidence="10 11">
        <text>N(6)-[(R)-dihydrolipoyl]-L-lysyl-[protein] + succinyl-CoA = N(6)-[(R)-S(8)-succinyldihydrolipoyl]-L-lysyl-[protein] + CoA</text>
        <dbReference type="Rhea" id="RHEA:15213"/>
        <dbReference type="Rhea" id="RHEA-COMP:10475"/>
        <dbReference type="Rhea" id="RHEA-COMP:20092"/>
        <dbReference type="ChEBI" id="CHEBI:57287"/>
        <dbReference type="ChEBI" id="CHEBI:57292"/>
        <dbReference type="ChEBI" id="CHEBI:83100"/>
        <dbReference type="ChEBI" id="CHEBI:83120"/>
        <dbReference type="EC" id="2.3.1.61"/>
    </reaction>
</comment>
<evidence type="ECO:0000256" key="2">
    <source>
        <dbReference type="ARBA" id="ARBA00005145"/>
    </source>
</evidence>
<evidence type="ECO:0000256" key="6">
    <source>
        <dbReference type="ARBA" id="ARBA00022532"/>
    </source>
</evidence>
<dbReference type="Gene3D" id="4.10.320.10">
    <property type="entry name" value="E3-binding domain"/>
    <property type="match status" value="1"/>
</dbReference>
<keyword evidence="9 11" id="KW-0012">Acyltransferase</keyword>
<dbReference type="OrthoDB" id="9805770at2"/>
<comment type="caution">
    <text evidence="15">The sequence shown here is derived from an EMBL/GenBank/DDBJ whole genome shotgun (WGS) entry which is preliminary data.</text>
</comment>
<dbReference type="EC" id="2.3.1.61" evidence="4 11"/>
<dbReference type="PANTHER" id="PTHR43416">
    <property type="entry name" value="DIHYDROLIPOYLLYSINE-RESIDUE SUCCINYLTRANSFERASE COMPONENT OF 2-OXOGLUTARATE DEHYDROGENASE COMPLEX, MITOCHONDRIAL-RELATED"/>
    <property type="match status" value="1"/>
</dbReference>
<dbReference type="UniPathway" id="UPA00868">
    <property type="reaction ID" value="UER00840"/>
</dbReference>
<evidence type="ECO:0000256" key="4">
    <source>
        <dbReference type="ARBA" id="ARBA00012945"/>
    </source>
</evidence>
<keyword evidence="8 11" id="KW-0450">Lipoyl</keyword>
<dbReference type="Pfam" id="PF00364">
    <property type="entry name" value="Biotin_lipoyl"/>
    <property type="match status" value="1"/>
</dbReference>
<dbReference type="InterPro" id="IPR011053">
    <property type="entry name" value="Single_hybrid_motif"/>
</dbReference>
<dbReference type="Pfam" id="PF02817">
    <property type="entry name" value="E3_binding"/>
    <property type="match status" value="1"/>
</dbReference>
<feature type="domain" description="Peripheral subunit-binding (PSBD)" evidence="14">
    <location>
        <begin position="116"/>
        <end position="153"/>
    </location>
</feature>
<proteinExistence type="inferred from homology"/>
<evidence type="ECO:0000259" key="13">
    <source>
        <dbReference type="PROSITE" id="PS50968"/>
    </source>
</evidence>
<accession>A0A3N4NTH3</accession>
<dbReference type="GO" id="GO:0006099">
    <property type="term" value="P:tricarboxylic acid cycle"/>
    <property type="evidence" value="ECO:0007669"/>
    <property type="project" value="UniProtKB-UniRule"/>
</dbReference>
<dbReference type="NCBIfam" id="NF004309">
    <property type="entry name" value="PRK05704.1"/>
    <property type="match status" value="1"/>
</dbReference>
<dbReference type="PROSITE" id="PS51826">
    <property type="entry name" value="PSBD"/>
    <property type="match status" value="1"/>
</dbReference>
<feature type="domain" description="Lipoyl-binding" evidence="13">
    <location>
        <begin position="2"/>
        <end position="76"/>
    </location>
</feature>
<dbReference type="Pfam" id="PF00198">
    <property type="entry name" value="2-oxoacid_dh"/>
    <property type="match status" value="1"/>
</dbReference>
<organism evidence="15 16">
    <name type="scientific">Aureibaculum marinum</name>
    <dbReference type="NCBI Taxonomy" id="2487930"/>
    <lineage>
        <taxon>Bacteria</taxon>
        <taxon>Pseudomonadati</taxon>
        <taxon>Bacteroidota</taxon>
        <taxon>Flavobacteriia</taxon>
        <taxon>Flavobacteriales</taxon>
        <taxon>Flavobacteriaceae</taxon>
        <taxon>Aureibaculum</taxon>
    </lineage>
</organism>
<dbReference type="PROSITE" id="PS50968">
    <property type="entry name" value="BIOTINYL_LIPOYL"/>
    <property type="match status" value="1"/>
</dbReference>
<dbReference type="SUPFAM" id="SSF52777">
    <property type="entry name" value="CoA-dependent acyltransferases"/>
    <property type="match status" value="1"/>
</dbReference>
<dbReference type="EMBL" id="RPFJ01000003">
    <property type="protein sequence ID" value="RPD99651.1"/>
    <property type="molecule type" value="Genomic_DNA"/>
</dbReference>
<name>A0A3N4NTH3_9FLAO</name>
<dbReference type="InterPro" id="IPR001078">
    <property type="entry name" value="2-oxoacid_DH_actylTfrase"/>
</dbReference>
<evidence type="ECO:0000256" key="10">
    <source>
        <dbReference type="ARBA" id="ARBA00052761"/>
    </source>
</evidence>
<evidence type="ECO:0000256" key="9">
    <source>
        <dbReference type="ARBA" id="ARBA00023315"/>
    </source>
</evidence>
<dbReference type="SUPFAM" id="SSF51230">
    <property type="entry name" value="Single hybrid motif"/>
    <property type="match status" value="1"/>
</dbReference>
<evidence type="ECO:0000256" key="7">
    <source>
        <dbReference type="ARBA" id="ARBA00022679"/>
    </source>
</evidence>
<dbReference type="InterPro" id="IPR006255">
    <property type="entry name" value="SucB"/>
</dbReference>
<evidence type="ECO:0000256" key="8">
    <source>
        <dbReference type="ARBA" id="ARBA00022823"/>
    </source>
</evidence>
<comment type="pathway">
    <text evidence="2 11">Amino-acid degradation; L-lysine degradation via saccharopine pathway; glutaryl-CoA from L-lysine: step 6/6.</text>
</comment>
<evidence type="ECO:0000256" key="1">
    <source>
        <dbReference type="ARBA" id="ARBA00004052"/>
    </source>
</evidence>
<dbReference type="InterPro" id="IPR000089">
    <property type="entry name" value="Biotin_lipoyl"/>
</dbReference>
<keyword evidence="7 11" id="KW-0808">Transferase</keyword>
<dbReference type="RefSeq" id="WP_123896616.1">
    <property type="nucleotide sequence ID" value="NZ_RPFJ01000003.1"/>
</dbReference>
<feature type="region of interest" description="Disordered" evidence="12">
    <location>
        <begin position="79"/>
        <end position="100"/>
    </location>
</feature>
<keyword evidence="6 11" id="KW-0816">Tricarboxylic acid cycle</keyword>